<protein>
    <recommendedName>
        <fullName evidence="1">NFACT protein C-terminal domain-containing protein</fullName>
    </recommendedName>
</protein>
<dbReference type="Proteomes" id="UP000677228">
    <property type="component" value="Unassembled WGS sequence"/>
</dbReference>
<dbReference type="Proteomes" id="UP000682733">
    <property type="component" value="Unassembled WGS sequence"/>
</dbReference>
<feature type="domain" description="NFACT protein C-terminal" evidence="1">
    <location>
        <begin position="14"/>
        <end position="105"/>
    </location>
</feature>
<gene>
    <name evidence="2" type="ORF">OVA965_LOCUS36609</name>
    <name evidence="3" type="ORF">TMI583_LOCUS37626</name>
</gene>
<evidence type="ECO:0000313" key="2">
    <source>
        <dbReference type="EMBL" id="CAF1493493.1"/>
    </source>
</evidence>
<dbReference type="GO" id="GO:0043023">
    <property type="term" value="F:ribosomal large subunit binding"/>
    <property type="evidence" value="ECO:0007669"/>
    <property type="project" value="TreeGrafter"/>
</dbReference>
<dbReference type="GO" id="GO:1990112">
    <property type="term" value="C:RQC complex"/>
    <property type="evidence" value="ECO:0007669"/>
    <property type="project" value="TreeGrafter"/>
</dbReference>
<dbReference type="PANTHER" id="PTHR15239:SF6">
    <property type="entry name" value="RIBOSOME QUALITY CONTROL COMPLEX SUBUNIT NEMF"/>
    <property type="match status" value="1"/>
</dbReference>
<reference evidence="2" key="1">
    <citation type="submission" date="2021-02" db="EMBL/GenBank/DDBJ databases">
        <authorList>
            <person name="Nowell W R."/>
        </authorList>
    </citation>
    <scope>NUCLEOTIDE SEQUENCE</scope>
</reference>
<evidence type="ECO:0000313" key="3">
    <source>
        <dbReference type="EMBL" id="CAF4282603.1"/>
    </source>
</evidence>
<dbReference type="GO" id="GO:0072344">
    <property type="term" value="P:rescue of stalled ribosome"/>
    <property type="evidence" value="ECO:0007669"/>
    <property type="project" value="TreeGrafter"/>
</dbReference>
<dbReference type="EMBL" id="CAJNOK010033368">
    <property type="protein sequence ID" value="CAF1493493.1"/>
    <property type="molecule type" value="Genomic_DNA"/>
</dbReference>
<dbReference type="PANTHER" id="PTHR15239">
    <property type="entry name" value="NUCLEAR EXPORT MEDIATOR FACTOR NEMF"/>
    <property type="match status" value="1"/>
</dbReference>
<sequence>IDDEDEQEKNKAETDDYRLLSTITGQPVTDDPLIYVIPVCAPWSTLQSYKYKIKLSPGTGKKGKSVQTVLKYFMYDKTATNLEKDLIKSIKDQDISRNLPGKVKLSLPASLK</sequence>
<proteinExistence type="predicted"/>
<evidence type="ECO:0000259" key="1">
    <source>
        <dbReference type="Pfam" id="PF11923"/>
    </source>
</evidence>
<organism evidence="2 4">
    <name type="scientific">Didymodactylos carnosus</name>
    <dbReference type="NCBI Taxonomy" id="1234261"/>
    <lineage>
        <taxon>Eukaryota</taxon>
        <taxon>Metazoa</taxon>
        <taxon>Spiralia</taxon>
        <taxon>Gnathifera</taxon>
        <taxon>Rotifera</taxon>
        <taxon>Eurotatoria</taxon>
        <taxon>Bdelloidea</taxon>
        <taxon>Philodinida</taxon>
        <taxon>Philodinidae</taxon>
        <taxon>Didymodactylos</taxon>
    </lineage>
</organism>
<dbReference type="InterPro" id="IPR051608">
    <property type="entry name" value="RQC_Subunit_NEMF"/>
</dbReference>
<accession>A0A8S2FKV0</accession>
<dbReference type="GO" id="GO:1990116">
    <property type="term" value="P:ribosome-associated ubiquitin-dependent protein catabolic process"/>
    <property type="evidence" value="ECO:0007669"/>
    <property type="project" value="TreeGrafter"/>
</dbReference>
<dbReference type="Pfam" id="PF11923">
    <property type="entry name" value="NFACT-C"/>
    <property type="match status" value="1"/>
</dbReference>
<comment type="caution">
    <text evidence="2">The sequence shown here is derived from an EMBL/GenBank/DDBJ whole genome shotgun (WGS) entry which is preliminary data.</text>
</comment>
<dbReference type="AlphaFoldDB" id="A0A8S2FKV0"/>
<evidence type="ECO:0000313" key="4">
    <source>
        <dbReference type="Proteomes" id="UP000677228"/>
    </source>
</evidence>
<name>A0A8S2FKV0_9BILA</name>
<feature type="non-terminal residue" evidence="2">
    <location>
        <position position="1"/>
    </location>
</feature>
<dbReference type="GO" id="GO:0000049">
    <property type="term" value="F:tRNA binding"/>
    <property type="evidence" value="ECO:0007669"/>
    <property type="project" value="TreeGrafter"/>
</dbReference>
<dbReference type="EMBL" id="CAJOBA010055339">
    <property type="protein sequence ID" value="CAF4282603.1"/>
    <property type="molecule type" value="Genomic_DNA"/>
</dbReference>
<dbReference type="InterPro" id="IPR021846">
    <property type="entry name" value="NFACT-C"/>
</dbReference>